<feature type="compositionally biased region" description="Basic residues" evidence="1">
    <location>
        <begin position="28"/>
        <end position="45"/>
    </location>
</feature>
<keyword evidence="3" id="KW-1185">Reference proteome</keyword>
<feature type="region of interest" description="Disordered" evidence="1">
    <location>
        <begin position="291"/>
        <end position="339"/>
    </location>
</feature>
<evidence type="ECO:0000313" key="2">
    <source>
        <dbReference type="EMBL" id="RSL59786.1"/>
    </source>
</evidence>
<reference evidence="2 3" key="1">
    <citation type="submission" date="2017-06" db="EMBL/GenBank/DDBJ databases">
        <title>Comparative genomic analysis of Ambrosia Fusariam Clade fungi.</title>
        <authorList>
            <person name="Stajich J.E."/>
            <person name="Carrillo J."/>
            <person name="Kijimoto T."/>
            <person name="Eskalen A."/>
            <person name="O'Donnell K."/>
            <person name="Kasson M."/>
        </authorList>
    </citation>
    <scope>NUCLEOTIDE SEQUENCE [LARGE SCALE GENOMIC DNA]</scope>
    <source>
        <strain evidence="2 3">NRRL62584</strain>
    </source>
</reference>
<feature type="compositionally biased region" description="Basic and acidic residues" evidence="1">
    <location>
        <begin position="291"/>
        <end position="304"/>
    </location>
</feature>
<dbReference type="EMBL" id="NKCI01000063">
    <property type="protein sequence ID" value="RSL59786.1"/>
    <property type="molecule type" value="Genomic_DNA"/>
</dbReference>
<dbReference type="Proteomes" id="UP000288168">
    <property type="component" value="Unassembled WGS sequence"/>
</dbReference>
<dbReference type="OrthoDB" id="4768338at2759"/>
<gene>
    <name evidence="2" type="ORF">CEP54_007104</name>
</gene>
<accession>A0A428Q3C6</accession>
<evidence type="ECO:0000313" key="3">
    <source>
        <dbReference type="Proteomes" id="UP000288168"/>
    </source>
</evidence>
<feature type="region of interest" description="Disordered" evidence="1">
    <location>
        <begin position="1"/>
        <end position="51"/>
    </location>
</feature>
<feature type="compositionally biased region" description="Acidic residues" evidence="1">
    <location>
        <begin position="12"/>
        <end position="21"/>
    </location>
</feature>
<feature type="compositionally biased region" description="Acidic residues" evidence="1">
    <location>
        <begin position="328"/>
        <end position="339"/>
    </location>
</feature>
<protein>
    <submittedName>
        <fullName evidence="2">Uncharacterized protein</fullName>
    </submittedName>
</protein>
<name>A0A428Q3C6_9HYPO</name>
<sequence length="339" mass="38628">MDRETKALDPECLSDDSNWEEADSKPFFRPKKQPHSQTQRQRRLVPHSNRLDLDMAEEARLDDESIKRELPPQLNFDLVDLDPPPPPQPDSTLKPFLQEERPRQKQIDIEEILKDEKIMDRYSLPPQYPAAESWKPTWPGVKELLSCDAGVHQVALLMSKNGSPDWSARYASSNWSANTLQGLTVGDPRSCDGRRTVESRLAGGSLDAKWIVTWAKIQCRMLEWARDAEPSAFMEVLCKLARDDHSDKCTYDVLDLLRDLGMYTEIKICQERLERAEEAWYQCMLFDVKESEPPTPKAKEKDASSKAGDQGDTSLNNTDEKTSSDAVNGDDPEDIYDAN</sequence>
<proteinExistence type="predicted"/>
<organism evidence="2 3">
    <name type="scientific">Fusarium duplospermum</name>
    <dbReference type="NCBI Taxonomy" id="1325734"/>
    <lineage>
        <taxon>Eukaryota</taxon>
        <taxon>Fungi</taxon>
        <taxon>Dikarya</taxon>
        <taxon>Ascomycota</taxon>
        <taxon>Pezizomycotina</taxon>
        <taxon>Sordariomycetes</taxon>
        <taxon>Hypocreomycetidae</taxon>
        <taxon>Hypocreales</taxon>
        <taxon>Nectriaceae</taxon>
        <taxon>Fusarium</taxon>
        <taxon>Fusarium solani species complex</taxon>
    </lineage>
</organism>
<comment type="caution">
    <text evidence="2">The sequence shown here is derived from an EMBL/GenBank/DDBJ whole genome shotgun (WGS) entry which is preliminary data.</text>
</comment>
<dbReference type="STRING" id="1325734.A0A428Q3C6"/>
<dbReference type="AlphaFoldDB" id="A0A428Q3C6"/>
<evidence type="ECO:0000256" key="1">
    <source>
        <dbReference type="SAM" id="MobiDB-lite"/>
    </source>
</evidence>